<evidence type="ECO:0000313" key="2">
    <source>
        <dbReference type="EMBL" id="KAF7544625.1"/>
    </source>
</evidence>
<dbReference type="Proteomes" id="UP000722485">
    <property type="component" value="Unassembled WGS sequence"/>
</dbReference>
<dbReference type="OrthoDB" id="4586300at2759"/>
<accession>A0A9P5L7T4</accession>
<protein>
    <submittedName>
        <fullName evidence="2">Uncharacterized protein</fullName>
    </submittedName>
</protein>
<feature type="compositionally biased region" description="Polar residues" evidence="1">
    <location>
        <begin position="8"/>
        <end position="23"/>
    </location>
</feature>
<name>A0A9P5L7T4_9HYPO</name>
<dbReference type="EMBL" id="JAANBB010000294">
    <property type="protein sequence ID" value="KAF7544625.1"/>
    <property type="molecule type" value="Genomic_DNA"/>
</dbReference>
<evidence type="ECO:0000313" key="3">
    <source>
        <dbReference type="Proteomes" id="UP000722485"/>
    </source>
</evidence>
<sequence length="360" mass="40078">MTRDDDSSSTALDRFGNSSNTDSKPARFGFNSSFSTSGSISASTKSSSAQSDSDPTSSSSNASMFGPVDTELSWPDRSMASVALSPYSPLALRSLPQPVPNDAPSNLDPSVFTFEDAFEDLLAVSQGQPLPAISARYEQRKLLRAMFPDGEPAYFWLRRLKSQGILDMPSPGQLLAQVADTNWDYFHRELDRRAVNAWRAVTGEDSRDSRRVFEDDDSSPHSFRESPESEHVRRRRNEPEHFDDFFSSVQSSFSNSQSSWDTFVKSITDNPSTSLAKSQQDRSLDKSQEVIKDEYVDRFGYLHSKVTVKTLDEDGNQIGSQTHYTVRPADKQSDESKDGDDKSGINAKGSVETKAGWLWK</sequence>
<reference evidence="2" key="1">
    <citation type="submission" date="2020-03" db="EMBL/GenBank/DDBJ databases">
        <title>Draft Genome Sequence of Cylindrodendrum hubeiense.</title>
        <authorList>
            <person name="Buettner E."/>
            <person name="Kellner H."/>
        </authorList>
    </citation>
    <scope>NUCLEOTIDE SEQUENCE</scope>
    <source>
        <strain evidence="2">IHI 201604</strain>
    </source>
</reference>
<gene>
    <name evidence="2" type="ORF">G7Z17_g9809</name>
</gene>
<feature type="region of interest" description="Disordered" evidence="1">
    <location>
        <begin position="1"/>
        <end position="70"/>
    </location>
</feature>
<feature type="region of interest" description="Disordered" evidence="1">
    <location>
        <begin position="206"/>
        <end position="236"/>
    </location>
</feature>
<proteinExistence type="predicted"/>
<evidence type="ECO:0000256" key="1">
    <source>
        <dbReference type="SAM" id="MobiDB-lite"/>
    </source>
</evidence>
<keyword evidence="3" id="KW-1185">Reference proteome</keyword>
<comment type="caution">
    <text evidence="2">The sequence shown here is derived from an EMBL/GenBank/DDBJ whole genome shotgun (WGS) entry which is preliminary data.</text>
</comment>
<dbReference type="AlphaFoldDB" id="A0A9P5L7T4"/>
<feature type="region of interest" description="Disordered" evidence="1">
    <location>
        <begin position="312"/>
        <end position="360"/>
    </location>
</feature>
<organism evidence="2 3">
    <name type="scientific">Cylindrodendrum hubeiense</name>
    <dbReference type="NCBI Taxonomy" id="595255"/>
    <lineage>
        <taxon>Eukaryota</taxon>
        <taxon>Fungi</taxon>
        <taxon>Dikarya</taxon>
        <taxon>Ascomycota</taxon>
        <taxon>Pezizomycotina</taxon>
        <taxon>Sordariomycetes</taxon>
        <taxon>Hypocreomycetidae</taxon>
        <taxon>Hypocreales</taxon>
        <taxon>Nectriaceae</taxon>
        <taxon>Cylindrodendrum</taxon>
    </lineage>
</organism>
<feature type="compositionally biased region" description="Low complexity" evidence="1">
    <location>
        <begin position="32"/>
        <end position="63"/>
    </location>
</feature>
<feature type="compositionally biased region" description="Basic and acidic residues" evidence="1">
    <location>
        <begin position="328"/>
        <end position="343"/>
    </location>
</feature>